<accession>C7YUP4</accession>
<protein>
    <submittedName>
        <fullName evidence="2">Uncharacterized protein</fullName>
    </submittedName>
</protein>
<dbReference type="PANTHER" id="PTHR21974">
    <property type="entry name" value="RE15880P"/>
    <property type="match status" value="1"/>
</dbReference>
<dbReference type="KEGG" id="nhe:NECHADRAFT_84993"/>
<proteinExistence type="predicted"/>
<dbReference type="Proteomes" id="UP000005206">
    <property type="component" value="Chromosome 9"/>
</dbReference>
<evidence type="ECO:0000313" key="2">
    <source>
        <dbReference type="EMBL" id="EEU44444.1"/>
    </source>
</evidence>
<gene>
    <name evidence="2" type="ORF">NECHADRAFT_84993</name>
</gene>
<dbReference type="EMBL" id="GG698900">
    <property type="protein sequence ID" value="EEU44444.1"/>
    <property type="molecule type" value="Genomic_DNA"/>
</dbReference>
<dbReference type="eggNOG" id="ENOG502RXPA">
    <property type="taxonomic scope" value="Eukaryota"/>
</dbReference>
<dbReference type="RefSeq" id="XP_003050157.1">
    <property type="nucleotide sequence ID" value="XM_003050111.1"/>
</dbReference>
<dbReference type="GeneID" id="9665604"/>
<dbReference type="PANTHER" id="PTHR21974:SF2">
    <property type="entry name" value="RE15880P"/>
    <property type="match status" value="1"/>
</dbReference>
<dbReference type="HOGENOM" id="CLU_044873_1_0_1"/>
<evidence type="ECO:0000256" key="1">
    <source>
        <dbReference type="SAM" id="Coils"/>
    </source>
</evidence>
<dbReference type="OrthoDB" id="2562743at2759"/>
<dbReference type="InParanoid" id="C7YUP4"/>
<evidence type="ECO:0000313" key="3">
    <source>
        <dbReference type="Proteomes" id="UP000005206"/>
    </source>
</evidence>
<feature type="coiled-coil region" evidence="1">
    <location>
        <begin position="32"/>
        <end position="59"/>
    </location>
</feature>
<reference evidence="2 3" key="1">
    <citation type="journal article" date="2009" name="PLoS Genet.">
        <title>The genome of Nectria haematococca: contribution of supernumerary chromosomes to gene expansion.</title>
        <authorList>
            <person name="Coleman J.J."/>
            <person name="Rounsley S.D."/>
            <person name="Rodriguez-Carres M."/>
            <person name="Kuo A."/>
            <person name="Wasmann C.C."/>
            <person name="Grimwood J."/>
            <person name="Schmutz J."/>
            <person name="Taga M."/>
            <person name="White G.J."/>
            <person name="Zhou S."/>
            <person name="Schwartz D.C."/>
            <person name="Freitag M."/>
            <person name="Ma L.J."/>
            <person name="Danchin E.G."/>
            <person name="Henrissat B."/>
            <person name="Coutinho P.M."/>
            <person name="Nelson D.R."/>
            <person name="Straney D."/>
            <person name="Napoli C.A."/>
            <person name="Barker B.M."/>
            <person name="Gribskov M."/>
            <person name="Rep M."/>
            <person name="Kroken S."/>
            <person name="Molnar I."/>
            <person name="Rensing C."/>
            <person name="Kennell J.C."/>
            <person name="Zamora J."/>
            <person name="Farman M.L."/>
            <person name="Selker E.U."/>
            <person name="Salamov A."/>
            <person name="Shapiro H."/>
            <person name="Pangilinan J."/>
            <person name="Lindquist E."/>
            <person name="Lamers C."/>
            <person name="Grigoriev I.V."/>
            <person name="Geiser D.M."/>
            <person name="Covert S.F."/>
            <person name="Temporini E."/>
            <person name="Vanetten H.D."/>
        </authorList>
    </citation>
    <scope>NUCLEOTIDE SEQUENCE [LARGE SCALE GENOMIC DNA]</scope>
    <source>
        <strain evidence="3">ATCC MYA-4622 / CBS 123669 / FGSC 9596 / NRRL 45880 / 77-13-4</strain>
    </source>
</reference>
<name>C7YUP4_FUSV7</name>
<dbReference type="VEuPathDB" id="FungiDB:NECHADRAFT_84993"/>
<keyword evidence="1" id="KW-0175">Coiled coil</keyword>
<dbReference type="OMA" id="SSNINAW"/>
<organism evidence="2 3">
    <name type="scientific">Fusarium vanettenii (strain ATCC MYA-4622 / CBS 123669 / FGSC 9596 / NRRL 45880 / 77-13-4)</name>
    <name type="common">Fusarium solani subsp. pisi</name>
    <dbReference type="NCBI Taxonomy" id="660122"/>
    <lineage>
        <taxon>Eukaryota</taxon>
        <taxon>Fungi</taxon>
        <taxon>Dikarya</taxon>
        <taxon>Ascomycota</taxon>
        <taxon>Pezizomycotina</taxon>
        <taxon>Sordariomycetes</taxon>
        <taxon>Hypocreomycetidae</taxon>
        <taxon>Hypocreales</taxon>
        <taxon>Nectriaceae</taxon>
        <taxon>Fusarium</taxon>
        <taxon>Fusarium solani species complex</taxon>
        <taxon>Fusarium vanettenii</taxon>
    </lineage>
</organism>
<keyword evidence="3" id="KW-1185">Reference proteome</keyword>
<dbReference type="AlphaFoldDB" id="C7YUP4"/>
<sequence length="370" mass="42275">MLDIRAEIRDASHKNTELLRLLAETGHASSTLTQQQKIVSDLENKIARSDKKLHDLDQERLANLQTHKKYRDSHFRKFLITASGKKEWFAGMADKEEQDYFETLQQAQQAQEHNSSLKSQLTQAQNTLASVQSLVQRHRGVQRQLDELYDDIFSGPTPEFPEEDEKEQESNNALAAYFTTKAKLEAHSKAVELQEQAAQTMMVTLQHMDKALIAHRTSSTFMERRALHQAKDDIQQTKRTIDQVSRLGLDNGVLSRFNAEPLVRQLNSALGDVWGRVDIKHSCEEAARCASILDDALSYARVKRASVERELKERELEMEEARKGLQKVREGIFERVMNEDMMRGPLTGDTNLIAYRQVVDAEIKVTTEAI</sequence>